<dbReference type="InterPro" id="IPR010982">
    <property type="entry name" value="Lambda_DNA-bd_dom_sf"/>
</dbReference>
<dbReference type="SUPFAM" id="SSF47413">
    <property type="entry name" value="lambda repressor-like DNA-binding domains"/>
    <property type="match status" value="1"/>
</dbReference>
<keyword evidence="2" id="KW-0238">DNA-binding</keyword>
<sequence>MQFLLRISMFPETVASNVFIPYLRKLLIFELRRLGMSQTDIARLTGVTQAAVSKVLNKEHFHSEKLSGLDLAEQELKAVSKRIAKLLYNGNLNEAGYLANRYWWLVAASGDACKAHERYGWRKSECFICTKVVYPELDVSRGLVMADLERALLVLSSSMAELLDTATTDALIMGDIKFIHLLSEKIENAINRGVRVYVLSYSLGERGAKFILEDMPFLKKLRVAVSGDLVIVVDSERGGVLKARPTLPTRHGYLIEERTLTDYLSHDFMNRWVNAKVIVDEDYELPWRFTFHRMALYETKKLLLENRKLRLKVKGYEIDTGARVEIDGNIIDAVLDVPAGFAHFKVETDSGIVRVGGLDAIVEEVAGEFFEIYEGSKQ</sequence>
<organism evidence="2">
    <name type="scientific">Thermofilum adornatum</name>
    <dbReference type="NCBI Taxonomy" id="1365176"/>
    <lineage>
        <taxon>Archaea</taxon>
        <taxon>Thermoproteota</taxon>
        <taxon>Thermoprotei</taxon>
        <taxon>Thermofilales</taxon>
        <taxon>Thermofilaceae</taxon>
        <taxon>Thermofilum</taxon>
    </lineage>
</organism>
<dbReference type="PANTHER" id="PTHR40730:SF4">
    <property type="entry name" value="TRANSCRIPTIONAL REGULATOR"/>
    <property type="match status" value="1"/>
</dbReference>
<evidence type="ECO:0000259" key="1">
    <source>
        <dbReference type="Pfam" id="PF11495"/>
    </source>
</evidence>
<dbReference type="EMBL" id="DSAY01000116">
    <property type="protein sequence ID" value="HDP15420.1"/>
    <property type="molecule type" value="Genomic_DNA"/>
</dbReference>
<dbReference type="Gene3D" id="2.30.30.690">
    <property type="match status" value="1"/>
</dbReference>
<name>A0A7C1CE27_9CREN</name>
<evidence type="ECO:0000313" key="2">
    <source>
        <dbReference type="EMBL" id="HDP15420.1"/>
    </source>
</evidence>
<proteinExistence type="predicted"/>
<accession>A0A7C1CE27</accession>
<dbReference type="SUPFAM" id="SSF159071">
    <property type="entry name" value="TrmB C-terminal domain-like"/>
    <property type="match status" value="1"/>
</dbReference>
<dbReference type="AlphaFoldDB" id="A0A7C1CE27"/>
<protein>
    <submittedName>
        <fullName evidence="2">LacI family DNA-binding transcriptional regulator</fullName>
    </submittedName>
</protein>
<comment type="caution">
    <text evidence="2">The sequence shown here is derived from an EMBL/GenBank/DDBJ whole genome shotgun (WGS) entry which is preliminary data.</text>
</comment>
<reference evidence="2" key="1">
    <citation type="journal article" date="2020" name="mSystems">
        <title>Genome- and Community-Level Interaction Insights into Carbon Utilization and Element Cycling Functions of Hydrothermarchaeota in Hydrothermal Sediment.</title>
        <authorList>
            <person name="Zhou Z."/>
            <person name="Liu Y."/>
            <person name="Xu W."/>
            <person name="Pan J."/>
            <person name="Luo Z.H."/>
            <person name="Li M."/>
        </authorList>
    </citation>
    <scope>NUCLEOTIDE SEQUENCE [LARGE SCALE GENOMIC DNA]</scope>
    <source>
        <strain evidence="2">SpSt-116</strain>
    </source>
</reference>
<dbReference type="Gene3D" id="1.10.260.40">
    <property type="entry name" value="lambda repressor-like DNA-binding domains"/>
    <property type="match status" value="1"/>
</dbReference>
<dbReference type="InterPro" id="IPR021586">
    <property type="entry name" value="Tscrpt_reg_TrmB_C"/>
</dbReference>
<feature type="domain" description="Transcription regulator TrmB C-terminal" evidence="1">
    <location>
        <begin position="157"/>
        <end position="373"/>
    </location>
</feature>
<dbReference type="GO" id="GO:0003677">
    <property type="term" value="F:DNA binding"/>
    <property type="evidence" value="ECO:0007669"/>
    <property type="project" value="UniProtKB-KW"/>
</dbReference>
<gene>
    <name evidence="2" type="ORF">ENN26_06585</name>
</gene>
<dbReference type="PANTHER" id="PTHR40730">
    <property type="entry name" value="TRANSCRIPTIONAL REGULATOR PROTEIN-LIKE PROTEIN"/>
    <property type="match status" value="1"/>
</dbReference>
<dbReference type="Pfam" id="PF11495">
    <property type="entry name" value="Regulator_TrmB"/>
    <property type="match status" value="1"/>
</dbReference>